<dbReference type="Pfam" id="PF11961">
    <property type="entry name" value="DUF3475"/>
    <property type="match status" value="1"/>
</dbReference>
<sequence>MPKFTLGNSFRFGSKRETVCNFHSENIETILKKLTKDWLEQFARDAQIQADLIGWKKMMVKINKVLDDAIEKQTEEESVMIWLGKLQHLACDVDYLLDEFQTEAFQTMLLQDADAMSKVKEVNARLQDIAWQINVLGLKEISGGKSRNVRLRFLTTPSLLLAAVRGGGRDRGPTVFSPLIEKEDLAFLEKEDCSAPLEKIGSEFPRKHKAGSQKEVIGVLSFEVVSLMSKVVHLWQSLSDKQIVRLGAELLNSVGIKKLVSEDDEFIASLICAEMIEDLAHVAKSVARLGKKCNDHGLKIFEIALDKFVNIGADPYGWEFSWKKMEKKVKKMERFISINATLYQEMEMLSDHIQTLKRMKSNDGEIEHLIEFQKKVAWKEQEVKHLREVSLWNKTYDYTIPLLARSLFTLFGRIRYVFGINVSVDVEDSRDMSSDYIYRSQSVSALLQSSVHPSENTGIARFSSGPPGKFTANSGPISKPKRMNNYHSGPLSAMSTKSGPSMMAADISPVANRYSIPNILGALNEAKESNVKQIPQANRVQTRSSIFSSKGKLLDASPETLGGAALALHYSKVVIVIEKLVASPHLIGHDAREDLYNMLPASVRATLRARLKPYTKSLASSVYDTEFAGEWTAAMSAILEWLAPLAHNMIRWQSERSFEQQRVVSRSNVLLVQTLYFANQEKTEAAITELLVGLNYVWRYSRELNAKALQECASSRVFDECLDLEG</sequence>
<dbReference type="PANTHER" id="PTHR31371:SF20">
    <property type="entry name" value="OS12G0146500 PROTEIN"/>
    <property type="match status" value="1"/>
</dbReference>
<evidence type="ECO:0008006" key="9">
    <source>
        <dbReference type="Google" id="ProtNLM"/>
    </source>
</evidence>
<dbReference type="GO" id="GO:0000166">
    <property type="term" value="F:nucleotide binding"/>
    <property type="evidence" value="ECO:0007669"/>
    <property type="project" value="UniProtKB-KW"/>
</dbReference>
<reference evidence="7 8" key="1">
    <citation type="submission" date="2013-10" db="EMBL/GenBank/DDBJ databases">
        <authorList>
            <consortium name="International Citrus Genome Consortium"/>
            <person name="Jenkins J."/>
            <person name="Schmutz J."/>
            <person name="Prochnik S."/>
            <person name="Rokhsar D."/>
            <person name="Gmitter F."/>
            <person name="Ollitrault P."/>
            <person name="Machado M."/>
            <person name="Talon M."/>
            <person name="Wincker P."/>
            <person name="Jaillon O."/>
            <person name="Morgante M."/>
        </authorList>
    </citation>
    <scope>NUCLEOTIDE SEQUENCE</scope>
    <source>
        <strain evidence="8">cv. Clemenules</strain>
    </source>
</reference>
<dbReference type="Gramene" id="ESR56045">
    <property type="protein sequence ID" value="ESR56045"/>
    <property type="gene ID" value="CICLE_v10019042mg"/>
</dbReference>
<dbReference type="Proteomes" id="UP000030687">
    <property type="component" value="Unassembled WGS sequence"/>
</dbReference>
<dbReference type="PANTHER" id="PTHR31371">
    <property type="entry name" value="BNAC09G50660D PROTEIN"/>
    <property type="match status" value="1"/>
</dbReference>
<gene>
    <name evidence="7" type="ORF">CICLE_v10019042mg</name>
</gene>
<evidence type="ECO:0000259" key="4">
    <source>
        <dbReference type="Pfam" id="PF05003"/>
    </source>
</evidence>
<dbReference type="EMBL" id="KI536661">
    <property type="protein sequence ID" value="ESR56045.1"/>
    <property type="molecule type" value="Genomic_DNA"/>
</dbReference>
<dbReference type="FunCoup" id="V4TWC8">
    <property type="interactions" value="1557"/>
</dbReference>
<organism evidence="7 8">
    <name type="scientific">Citrus clementina</name>
    <name type="common">Clementine</name>
    <name type="synonym">Citrus deliciosa x Citrus sinensis</name>
    <dbReference type="NCBI Taxonomy" id="85681"/>
    <lineage>
        <taxon>Eukaryota</taxon>
        <taxon>Viridiplantae</taxon>
        <taxon>Streptophyta</taxon>
        <taxon>Embryophyta</taxon>
        <taxon>Tracheophyta</taxon>
        <taxon>Spermatophyta</taxon>
        <taxon>Magnoliopsida</taxon>
        <taxon>eudicotyledons</taxon>
        <taxon>Gunneridae</taxon>
        <taxon>Pentapetalae</taxon>
        <taxon>rosids</taxon>
        <taxon>malvids</taxon>
        <taxon>Sapindales</taxon>
        <taxon>Rutaceae</taxon>
        <taxon>Aurantioideae</taxon>
        <taxon>Citrus</taxon>
    </lineage>
</organism>
<dbReference type="GO" id="GO:0045927">
    <property type="term" value="P:positive regulation of growth"/>
    <property type="evidence" value="ECO:0007669"/>
    <property type="project" value="InterPro"/>
</dbReference>
<evidence type="ECO:0000313" key="7">
    <source>
        <dbReference type="EMBL" id="ESR56045.1"/>
    </source>
</evidence>
<evidence type="ECO:0000259" key="5">
    <source>
        <dbReference type="Pfam" id="PF11961"/>
    </source>
</evidence>
<dbReference type="KEGG" id="cic:CICLE_v10019042mg"/>
<evidence type="ECO:0000256" key="1">
    <source>
        <dbReference type="ARBA" id="ARBA00022737"/>
    </source>
</evidence>
<evidence type="ECO:0000256" key="2">
    <source>
        <dbReference type="ARBA" id="ARBA00022741"/>
    </source>
</evidence>
<dbReference type="STRING" id="85681.V4TWC8"/>
<keyword evidence="1" id="KW-0677">Repeat</keyword>
<dbReference type="InParanoid" id="V4TWC8"/>
<dbReference type="eggNOG" id="ENOG502QQGE">
    <property type="taxonomic scope" value="Eukaryota"/>
</dbReference>
<feature type="domain" description="Disease resistance N-terminal" evidence="6">
    <location>
        <begin position="28"/>
        <end position="107"/>
    </location>
</feature>
<protein>
    <recommendedName>
        <fullName evidence="9">DUF668 domain-containing protein</fullName>
    </recommendedName>
</protein>
<keyword evidence="2" id="KW-0547">Nucleotide-binding</keyword>
<accession>V4TWC8</accession>
<keyword evidence="3" id="KW-0611">Plant defense</keyword>
<dbReference type="OrthoDB" id="2018987at2759"/>
<dbReference type="AlphaFoldDB" id="V4TWC8"/>
<dbReference type="Gene3D" id="1.20.5.4130">
    <property type="match status" value="1"/>
</dbReference>
<proteinExistence type="predicted"/>
<evidence type="ECO:0000313" key="8">
    <source>
        <dbReference type="Proteomes" id="UP000030687"/>
    </source>
</evidence>
<dbReference type="Pfam" id="PF18052">
    <property type="entry name" value="Rx_N"/>
    <property type="match status" value="1"/>
</dbReference>
<keyword evidence="8" id="KW-1185">Reference proteome</keyword>
<name>V4TWC8_CITCL</name>
<evidence type="ECO:0000259" key="6">
    <source>
        <dbReference type="Pfam" id="PF18052"/>
    </source>
</evidence>
<feature type="domain" description="DUF3475" evidence="5">
    <location>
        <begin position="219"/>
        <end position="275"/>
    </location>
</feature>
<dbReference type="GO" id="GO:0006952">
    <property type="term" value="P:defense response"/>
    <property type="evidence" value="ECO:0007669"/>
    <property type="project" value="UniProtKB-KW"/>
</dbReference>
<dbReference type="InterPro" id="IPR021864">
    <property type="entry name" value="DUF3475"/>
</dbReference>
<feature type="domain" description="DUF668" evidence="4">
    <location>
        <begin position="560"/>
        <end position="651"/>
    </location>
</feature>
<dbReference type="InterPro" id="IPR041118">
    <property type="entry name" value="Rx_N"/>
</dbReference>
<dbReference type="InterPro" id="IPR007700">
    <property type="entry name" value="DUF668"/>
</dbReference>
<evidence type="ECO:0000256" key="3">
    <source>
        <dbReference type="ARBA" id="ARBA00022821"/>
    </source>
</evidence>
<dbReference type="Pfam" id="PF05003">
    <property type="entry name" value="DUF668"/>
    <property type="match status" value="1"/>
</dbReference>